<keyword evidence="14" id="KW-1185">Reference proteome</keyword>
<dbReference type="SMART" id="SM00382">
    <property type="entry name" value="AAA"/>
    <property type="match status" value="1"/>
</dbReference>
<keyword evidence="13" id="KW-0378">Hydrolase</keyword>
<dbReference type="Proteomes" id="UP000280507">
    <property type="component" value="Unassembled WGS sequence"/>
</dbReference>
<dbReference type="NCBIfam" id="TIGR02142">
    <property type="entry name" value="modC_ABC"/>
    <property type="match status" value="1"/>
</dbReference>
<dbReference type="PROSITE" id="PS00211">
    <property type="entry name" value="ABC_TRANSPORTER_1"/>
    <property type="match status" value="1"/>
</dbReference>
<evidence type="ECO:0000256" key="1">
    <source>
        <dbReference type="ARBA" id="ARBA00022448"/>
    </source>
</evidence>
<evidence type="ECO:0000256" key="8">
    <source>
        <dbReference type="ARBA" id="ARBA00023136"/>
    </source>
</evidence>
<evidence type="ECO:0000256" key="5">
    <source>
        <dbReference type="ARBA" id="ARBA00022741"/>
    </source>
</evidence>
<evidence type="ECO:0000259" key="11">
    <source>
        <dbReference type="PROSITE" id="PS50893"/>
    </source>
</evidence>
<dbReference type="InterPro" id="IPR003439">
    <property type="entry name" value="ABC_transporter-like_ATP-bd"/>
</dbReference>
<dbReference type="Gene3D" id="3.40.50.300">
    <property type="entry name" value="P-loop containing nucleotide triphosphate hydrolases"/>
    <property type="match status" value="1"/>
</dbReference>
<evidence type="ECO:0000256" key="6">
    <source>
        <dbReference type="ARBA" id="ARBA00022840"/>
    </source>
</evidence>
<dbReference type="PROSITE" id="PS50893">
    <property type="entry name" value="ABC_TRANSPORTER_2"/>
    <property type="match status" value="1"/>
</dbReference>
<dbReference type="EC" id="3.6.3.29" evidence="13"/>
<dbReference type="Pfam" id="PF00005">
    <property type="entry name" value="ABC_tran"/>
    <property type="match status" value="1"/>
</dbReference>
<dbReference type="PROSITE" id="PS51866">
    <property type="entry name" value="MOP"/>
    <property type="match status" value="1"/>
</dbReference>
<dbReference type="GO" id="GO:0140359">
    <property type="term" value="F:ABC-type transporter activity"/>
    <property type="evidence" value="ECO:0007669"/>
    <property type="project" value="InterPro"/>
</dbReference>
<evidence type="ECO:0000256" key="2">
    <source>
        <dbReference type="ARBA" id="ARBA00022475"/>
    </source>
</evidence>
<comment type="caution">
    <text evidence="13">The sequence shown here is derived from an EMBL/GenBank/DDBJ whole genome shotgun (WGS) entry which is preliminary data.</text>
</comment>
<evidence type="ECO:0000256" key="7">
    <source>
        <dbReference type="ARBA" id="ARBA00022967"/>
    </source>
</evidence>
<dbReference type="InterPro" id="IPR004606">
    <property type="entry name" value="Mop_domain"/>
</dbReference>
<keyword evidence="4" id="KW-0997">Cell inner membrane</keyword>
<dbReference type="SUPFAM" id="SSF50331">
    <property type="entry name" value="MOP-like"/>
    <property type="match status" value="1"/>
</dbReference>
<keyword evidence="10" id="KW-1133">Transmembrane helix</keyword>
<name>A0A3M8PZA3_9GAMM</name>
<dbReference type="GO" id="GO:0015098">
    <property type="term" value="F:molybdate ion transmembrane transporter activity"/>
    <property type="evidence" value="ECO:0007669"/>
    <property type="project" value="InterPro"/>
</dbReference>
<feature type="transmembrane region" description="Helical" evidence="10">
    <location>
        <begin position="7"/>
        <end position="25"/>
    </location>
</feature>
<dbReference type="PANTHER" id="PTHR43514">
    <property type="entry name" value="ABC TRANSPORTER I FAMILY MEMBER 10"/>
    <property type="match status" value="1"/>
</dbReference>
<dbReference type="SUPFAM" id="SSF52540">
    <property type="entry name" value="P-loop containing nucleoside triphosphate hydrolases"/>
    <property type="match status" value="1"/>
</dbReference>
<dbReference type="InterPro" id="IPR027417">
    <property type="entry name" value="P-loop_NTPase"/>
</dbReference>
<dbReference type="GO" id="GO:0005524">
    <property type="term" value="F:ATP binding"/>
    <property type="evidence" value="ECO:0007669"/>
    <property type="project" value="UniProtKB-KW"/>
</dbReference>
<dbReference type="PANTHER" id="PTHR43514:SF10">
    <property type="entry name" value="MOLYBDENUM IMPORT ATP-BINDING PROTEIN MODC 2"/>
    <property type="match status" value="1"/>
</dbReference>
<evidence type="ECO:0000313" key="14">
    <source>
        <dbReference type="Proteomes" id="UP000280507"/>
    </source>
</evidence>
<reference evidence="13 14" key="1">
    <citation type="journal article" date="2012" name="Int. J. Syst. Evol. Microbiol.">
        <title>Marinomonas hwangdonensis sp. nov., isolated from seawater.</title>
        <authorList>
            <person name="Jung Y.T."/>
            <person name="Oh T.K."/>
            <person name="Yoon J.H."/>
        </authorList>
    </citation>
    <scope>NUCLEOTIDE SEQUENCE [LARGE SCALE GENOMIC DNA]</scope>
    <source>
        <strain evidence="13 14">HDW-15</strain>
    </source>
</reference>
<dbReference type="AlphaFoldDB" id="A0A3M8PZA3"/>
<organism evidence="13 14">
    <name type="scientific">Marinomonas hwangdonensis</name>
    <dbReference type="NCBI Taxonomy" id="1053647"/>
    <lineage>
        <taxon>Bacteria</taxon>
        <taxon>Pseudomonadati</taxon>
        <taxon>Pseudomonadota</taxon>
        <taxon>Gammaproteobacteria</taxon>
        <taxon>Oceanospirillales</taxon>
        <taxon>Oceanospirillaceae</taxon>
        <taxon>Marinomonas</taxon>
    </lineage>
</organism>
<accession>A0A3M8PZA3</accession>
<dbReference type="GO" id="GO:0016020">
    <property type="term" value="C:membrane"/>
    <property type="evidence" value="ECO:0007669"/>
    <property type="project" value="InterPro"/>
</dbReference>
<dbReference type="Gene3D" id="2.40.50.100">
    <property type="match status" value="1"/>
</dbReference>
<dbReference type="Pfam" id="PF03459">
    <property type="entry name" value="TOBE"/>
    <property type="match status" value="1"/>
</dbReference>
<keyword evidence="6 13" id="KW-0067">ATP-binding</keyword>
<dbReference type="InterPro" id="IPR050334">
    <property type="entry name" value="Molybdenum_import_ModC"/>
</dbReference>
<keyword evidence="8 10" id="KW-0472">Membrane</keyword>
<proteinExistence type="predicted"/>
<dbReference type="GO" id="GO:0016887">
    <property type="term" value="F:ATP hydrolysis activity"/>
    <property type="evidence" value="ECO:0007669"/>
    <property type="project" value="InterPro"/>
</dbReference>
<keyword evidence="1" id="KW-0813">Transport</keyword>
<sequence>MRSSPHIVFINGHLFVCCAGFFVQYSKTTKTPSLSRRVTVTVKQPAKGLNIRVFQQHTGQSNFSLDLDLQLPNTGVTALFGPSGSGKTTLLRCIAGLEKSVKGSTNHISLNGELWQSHDFWLASHKRPVGYVFQDANLFPHLTAQDNLRFSIQRADKTQPAIHYDDVVELLNIASILTQYPGQLSGGERQRVAMARALLIQPKILLMDEPLAALDDALKQDILPYLERLCHRAKIPILYVSHSLDEVIRLADYMVVLEKGRVLEEGNTQRLISTLGTSFARYQDASMVVSGTVVEQNTEWGLSWLGFENQTIAFKQGKEAIGDSVRLRIQSRDISVSLSKHEDSSILNRLTVVIDDMEKDNKDPSMVMVRLLAGNTPLLAKITALSAHSLKLEKGQTLVAQIKSVAVLS</sequence>
<feature type="domain" description="ABC transporter" evidence="11">
    <location>
        <begin position="46"/>
        <end position="284"/>
    </location>
</feature>
<feature type="domain" description="Mop" evidence="12">
    <location>
        <begin position="343"/>
        <end position="409"/>
    </location>
</feature>
<evidence type="ECO:0000256" key="9">
    <source>
        <dbReference type="PROSITE-ProRule" id="PRU01213"/>
    </source>
</evidence>
<evidence type="ECO:0000256" key="4">
    <source>
        <dbReference type="ARBA" id="ARBA00022519"/>
    </source>
</evidence>
<dbReference type="InterPro" id="IPR008995">
    <property type="entry name" value="Mo/tungstate-bd_C_term_dom"/>
</dbReference>
<evidence type="ECO:0000259" key="12">
    <source>
        <dbReference type="PROSITE" id="PS51866"/>
    </source>
</evidence>
<keyword evidence="7" id="KW-1278">Translocase</keyword>
<keyword evidence="5" id="KW-0547">Nucleotide-binding</keyword>
<evidence type="ECO:0000256" key="10">
    <source>
        <dbReference type="SAM" id="Phobius"/>
    </source>
</evidence>
<dbReference type="InterPro" id="IPR017871">
    <property type="entry name" value="ABC_transporter-like_CS"/>
</dbReference>
<keyword evidence="3 9" id="KW-0500">Molybdenum</keyword>
<evidence type="ECO:0000256" key="3">
    <source>
        <dbReference type="ARBA" id="ARBA00022505"/>
    </source>
</evidence>
<keyword evidence="2" id="KW-1003">Cell membrane</keyword>
<dbReference type="EMBL" id="RIZG01000008">
    <property type="protein sequence ID" value="RNF49249.1"/>
    <property type="molecule type" value="Genomic_DNA"/>
</dbReference>
<dbReference type="InterPro" id="IPR005116">
    <property type="entry name" value="Transp-assoc_OB_typ1"/>
</dbReference>
<keyword evidence="10" id="KW-0812">Transmembrane</keyword>
<gene>
    <name evidence="13" type="primary">modC</name>
    <name evidence="13" type="ORF">EBI00_12850</name>
</gene>
<evidence type="ECO:0000313" key="13">
    <source>
        <dbReference type="EMBL" id="RNF49249.1"/>
    </source>
</evidence>
<dbReference type="InterPro" id="IPR011868">
    <property type="entry name" value="ModC_ABC_ATP-bd"/>
</dbReference>
<protein>
    <submittedName>
        <fullName evidence="13">Molybdenum ABC transporter ATP-binding protein</fullName>
        <ecNumber evidence="13">3.6.3.29</ecNumber>
    </submittedName>
</protein>
<dbReference type="InterPro" id="IPR003593">
    <property type="entry name" value="AAA+_ATPase"/>
</dbReference>